<evidence type="ECO:0000313" key="2">
    <source>
        <dbReference type="EMBL" id="VEL11229.1"/>
    </source>
</evidence>
<gene>
    <name evidence="2" type="ORF">PXEA_LOCUS4669</name>
</gene>
<feature type="compositionally biased region" description="Basic and acidic residues" evidence="1">
    <location>
        <begin position="175"/>
        <end position="184"/>
    </location>
</feature>
<feature type="region of interest" description="Disordered" evidence="1">
    <location>
        <begin position="144"/>
        <end position="184"/>
    </location>
</feature>
<sequence>MSAPTCCEDISSNWFMQTVADSDESGAPVGNFCSPKGMAVVEVHIRHHISQLVHSWHCGVVVDVSRICTFNQHNSGSSPVAKSEEAETAVHLSRHDNNSFWATRPCEMGWRLKGRSERRGRNSPSSSLSPRAIALSMARLTNDAGETSLPIPPSDTDNDANYESRGFGTRCVQPSRRDDTNELRKRGQSISKLLCLKEAAQPHFRNFIVLSRGTRETHLLRSSL</sequence>
<comment type="caution">
    <text evidence="2">The sequence shown here is derived from an EMBL/GenBank/DDBJ whole genome shotgun (WGS) entry which is preliminary data.</text>
</comment>
<evidence type="ECO:0000313" key="3">
    <source>
        <dbReference type="Proteomes" id="UP000784294"/>
    </source>
</evidence>
<name>A0A448WGK4_9PLAT</name>
<protein>
    <submittedName>
        <fullName evidence="2">Uncharacterized protein</fullName>
    </submittedName>
</protein>
<reference evidence="2" key="1">
    <citation type="submission" date="2018-11" db="EMBL/GenBank/DDBJ databases">
        <authorList>
            <consortium name="Pathogen Informatics"/>
        </authorList>
    </citation>
    <scope>NUCLEOTIDE SEQUENCE</scope>
</reference>
<dbReference type="EMBL" id="CAAALY010011227">
    <property type="protein sequence ID" value="VEL11229.1"/>
    <property type="molecule type" value="Genomic_DNA"/>
</dbReference>
<accession>A0A448WGK4</accession>
<dbReference type="Proteomes" id="UP000784294">
    <property type="component" value="Unassembled WGS sequence"/>
</dbReference>
<evidence type="ECO:0000256" key="1">
    <source>
        <dbReference type="SAM" id="MobiDB-lite"/>
    </source>
</evidence>
<keyword evidence="3" id="KW-1185">Reference proteome</keyword>
<feature type="region of interest" description="Disordered" evidence="1">
    <location>
        <begin position="112"/>
        <end position="131"/>
    </location>
</feature>
<dbReference type="AlphaFoldDB" id="A0A448WGK4"/>
<organism evidence="2 3">
    <name type="scientific">Protopolystoma xenopodis</name>
    <dbReference type="NCBI Taxonomy" id="117903"/>
    <lineage>
        <taxon>Eukaryota</taxon>
        <taxon>Metazoa</taxon>
        <taxon>Spiralia</taxon>
        <taxon>Lophotrochozoa</taxon>
        <taxon>Platyhelminthes</taxon>
        <taxon>Monogenea</taxon>
        <taxon>Polyopisthocotylea</taxon>
        <taxon>Polystomatidea</taxon>
        <taxon>Polystomatidae</taxon>
        <taxon>Protopolystoma</taxon>
    </lineage>
</organism>
<proteinExistence type="predicted"/>